<keyword evidence="5" id="KW-0472">Membrane</keyword>
<keyword evidence="4" id="KW-0408">Iron</keyword>
<evidence type="ECO:0000256" key="3">
    <source>
        <dbReference type="ARBA" id="ARBA00022723"/>
    </source>
</evidence>
<dbReference type="PANTHER" id="PTHR43107">
    <property type="entry name" value="LONG-CHAIN FATTY ACID TRANSPORT PROTEIN"/>
    <property type="match status" value="1"/>
</dbReference>
<dbReference type="InterPro" id="IPR001128">
    <property type="entry name" value="Cyt_P450"/>
</dbReference>
<dbReference type="PROSITE" id="PS00455">
    <property type="entry name" value="AMP_BINDING"/>
    <property type="match status" value="1"/>
</dbReference>
<evidence type="ECO:0000313" key="7">
    <source>
        <dbReference type="EMBL" id="KAL2060496.1"/>
    </source>
</evidence>
<dbReference type="InterPro" id="IPR017972">
    <property type="entry name" value="Cyt_P450_CS"/>
</dbReference>
<dbReference type="SUPFAM" id="SSF48264">
    <property type="entry name" value="Cytochrome P450"/>
    <property type="match status" value="1"/>
</dbReference>
<dbReference type="Pfam" id="PF00501">
    <property type="entry name" value="AMP-binding"/>
    <property type="match status" value="1"/>
</dbReference>
<dbReference type="CDD" id="cd11062">
    <property type="entry name" value="CYP58-like"/>
    <property type="match status" value="1"/>
</dbReference>
<keyword evidence="5" id="KW-1133">Transmembrane helix</keyword>
<dbReference type="InterPro" id="IPR002401">
    <property type="entry name" value="Cyt_P450_E_grp-I"/>
</dbReference>
<dbReference type="Gene3D" id="3.30.300.30">
    <property type="match status" value="1"/>
</dbReference>
<evidence type="ECO:0000313" key="8">
    <source>
        <dbReference type="Proteomes" id="UP001595075"/>
    </source>
</evidence>
<dbReference type="Gene3D" id="3.40.50.12780">
    <property type="entry name" value="N-terminal domain of ligase-like"/>
    <property type="match status" value="1"/>
</dbReference>
<keyword evidence="2" id="KW-0436">Ligase</keyword>
<evidence type="ECO:0000256" key="1">
    <source>
        <dbReference type="ARBA" id="ARBA00006432"/>
    </source>
</evidence>
<dbReference type="PROSITE" id="PS00086">
    <property type="entry name" value="CYTOCHROME_P450"/>
    <property type="match status" value="1"/>
</dbReference>
<dbReference type="SUPFAM" id="SSF56801">
    <property type="entry name" value="Acetyl-CoA synthetase-like"/>
    <property type="match status" value="1"/>
</dbReference>
<evidence type="ECO:0000256" key="2">
    <source>
        <dbReference type="ARBA" id="ARBA00022598"/>
    </source>
</evidence>
<comment type="similarity">
    <text evidence="1">Belongs to the ATP-dependent AMP-binding enzyme family.</text>
</comment>
<comment type="caution">
    <text evidence="7">The sequence shown here is derived from an EMBL/GenBank/DDBJ whole genome shotgun (WGS) entry which is preliminary data.</text>
</comment>
<keyword evidence="5" id="KW-0812">Transmembrane</keyword>
<dbReference type="Proteomes" id="UP001595075">
    <property type="component" value="Unassembled WGS sequence"/>
</dbReference>
<dbReference type="PRINTS" id="PR00463">
    <property type="entry name" value="EP450I"/>
</dbReference>
<dbReference type="InterPro" id="IPR045851">
    <property type="entry name" value="AMP-bd_C_sf"/>
</dbReference>
<accession>A0ABR4BTR3</accession>
<gene>
    <name evidence="7" type="ORF">VTL71DRAFT_9527</name>
</gene>
<proteinExistence type="inferred from homology"/>
<evidence type="ECO:0000256" key="4">
    <source>
        <dbReference type="ARBA" id="ARBA00023004"/>
    </source>
</evidence>
<dbReference type="InterPro" id="IPR036396">
    <property type="entry name" value="Cyt_P450_sf"/>
</dbReference>
<sequence length="1086" mass="121652">MAPTDYALPLSFRIGVLLVFTVLVHRLVYNLFFHPLRKVPGPLFAKFSRLWLFMEDYGGNPHTTILKLHQRHGPLVRISPNEVSVNDINCNPTIYSQTTPWLKVPYHYTAFKSTTAFSIFTELDPDVHSTHLKLLSPSFSYAYVHGRESQIYAKSSQMIAGIASRVQRKEQVELMSVMRSLALDIVTEYTYGKATGALKTFETDLFEIFDKAVQSVIYFQHFPPLRRLIPYIAPVFPHLVPNKLIGQAAISGLKLTKKNDYQDAAYHRPNIFQNVLAMSKKKEIPISDAELVTDGIVILAAGADTTAAAVGVGMYHLLQNPELYKRLQQELIQVMPERSSQPSLTTLENLRLLNAVIKEGLRISCPIRGHMPRIVPSQGWNYAGVYFPPNSVVATSSYYGCYDEKVFPNPKVYDPTRWLAEDTSLLNNYLQPFSRGTRQCIGQNYRQERLILSKSPTNMAFSMILIYAVMLVSLGLANRRLGFTADAWKLRMLFRWKNQLEVLHRDLDQKQVPRSLYGLLARIRNKKTEMLWFEGQSWTYERVERDVDSLAEYLTSNGVADGDVVAVFMTNSPEMVVAMLAISKIGAISALVNSKLRVIPGETFSQCLHTASPSCILSTPDLAPFVLSSLPHHCLNLASFKDIHADNATSFDSSVKSVTLTVTDETPSHFPTLDSSTAFLIYTSGTTGLPKACIIKNRANVFCAVSASPSPNLRTYCALPLFHGTALFNGLCVTLGNEGTLCLARKFSARNFFADIYHSRATALLYVGEVCRYLVATPPTEFDKKHQCRLAIGNGLREDIYDKFRSRFNIQKTREFYRATEGAVGLEHVGTSSKDAGLVAKRGVLMRWLDNSFVIIRIDPETEEPLRDANGFCIEASPNEVGEAIGRLASREALTEYLGQREASEKRLIKDVFTSGDLFSRMGDLLVRDSSGGIKFCQRRGENWRWKGENVSAGEVRTALCNIDGIRDSIAWGVLLKMYDGQAGAAAVTLEDDVSADSVIRVMYDALTSTGLPCYALPRLVRITDSIPVGPTLKHQKKSLVEKSWNPKHPSNEPGISNQLYWLNGTRYERLDEKSWSRIEQGVVKL</sequence>
<reference evidence="7 8" key="1">
    <citation type="journal article" date="2024" name="Commun. Biol.">
        <title>Comparative genomic analysis of thermophilic fungi reveals convergent evolutionary adaptations and gene losses.</title>
        <authorList>
            <person name="Steindorff A.S."/>
            <person name="Aguilar-Pontes M.V."/>
            <person name="Robinson A.J."/>
            <person name="Andreopoulos B."/>
            <person name="LaButti K."/>
            <person name="Kuo A."/>
            <person name="Mondo S."/>
            <person name="Riley R."/>
            <person name="Otillar R."/>
            <person name="Haridas S."/>
            <person name="Lipzen A."/>
            <person name="Grimwood J."/>
            <person name="Schmutz J."/>
            <person name="Clum A."/>
            <person name="Reid I.D."/>
            <person name="Moisan M.C."/>
            <person name="Butler G."/>
            <person name="Nguyen T.T.M."/>
            <person name="Dewar K."/>
            <person name="Conant G."/>
            <person name="Drula E."/>
            <person name="Henrissat B."/>
            <person name="Hansel C."/>
            <person name="Singer S."/>
            <person name="Hutchinson M.I."/>
            <person name="de Vries R.P."/>
            <person name="Natvig D.O."/>
            <person name="Powell A.J."/>
            <person name="Tsang A."/>
            <person name="Grigoriev I.V."/>
        </authorList>
    </citation>
    <scope>NUCLEOTIDE SEQUENCE [LARGE SCALE GENOMIC DNA]</scope>
    <source>
        <strain evidence="7 8">CBS 494.80</strain>
    </source>
</reference>
<dbReference type="InterPro" id="IPR042099">
    <property type="entry name" value="ANL_N_sf"/>
</dbReference>
<protein>
    <recommendedName>
        <fullName evidence="6">AMP-dependent synthetase/ligase domain-containing protein</fullName>
    </recommendedName>
</protein>
<evidence type="ECO:0000256" key="5">
    <source>
        <dbReference type="SAM" id="Phobius"/>
    </source>
</evidence>
<evidence type="ECO:0000259" key="6">
    <source>
        <dbReference type="Pfam" id="PF00501"/>
    </source>
</evidence>
<dbReference type="EMBL" id="JAZHXI010000022">
    <property type="protein sequence ID" value="KAL2060496.1"/>
    <property type="molecule type" value="Genomic_DNA"/>
</dbReference>
<organism evidence="7 8">
    <name type="scientific">Oculimacula yallundae</name>
    <dbReference type="NCBI Taxonomy" id="86028"/>
    <lineage>
        <taxon>Eukaryota</taxon>
        <taxon>Fungi</taxon>
        <taxon>Dikarya</taxon>
        <taxon>Ascomycota</taxon>
        <taxon>Pezizomycotina</taxon>
        <taxon>Leotiomycetes</taxon>
        <taxon>Helotiales</taxon>
        <taxon>Ploettnerulaceae</taxon>
        <taxon>Oculimacula</taxon>
    </lineage>
</organism>
<dbReference type="PANTHER" id="PTHR43107:SF20">
    <property type="entry name" value="FATTY ACID TRANSPORTER_ACYL-COA SYNTHETASE (FAT1), PUTATIVE (AFU_ORTHOLOGUE AFUA_2G11360)-RELATED"/>
    <property type="match status" value="1"/>
</dbReference>
<dbReference type="InterPro" id="IPR020845">
    <property type="entry name" value="AMP-binding_CS"/>
</dbReference>
<feature type="domain" description="AMP-dependent synthetase/ligase" evidence="6">
    <location>
        <begin position="527"/>
        <end position="867"/>
    </location>
</feature>
<dbReference type="Pfam" id="PF00067">
    <property type="entry name" value="p450"/>
    <property type="match status" value="1"/>
</dbReference>
<dbReference type="InterPro" id="IPR000873">
    <property type="entry name" value="AMP-dep_synth/lig_dom"/>
</dbReference>
<dbReference type="Gene3D" id="1.10.630.10">
    <property type="entry name" value="Cytochrome P450"/>
    <property type="match status" value="1"/>
</dbReference>
<name>A0ABR4BTR3_9HELO</name>
<keyword evidence="3" id="KW-0479">Metal-binding</keyword>
<feature type="transmembrane region" description="Helical" evidence="5">
    <location>
        <begin position="6"/>
        <end position="28"/>
    </location>
</feature>
<dbReference type="PRINTS" id="PR00385">
    <property type="entry name" value="P450"/>
</dbReference>
<keyword evidence="8" id="KW-1185">Reference proteome</keyword>